<dbReference type="Pfam" id="PF13271">
    <property type="entry name" value="DUF4062"/>
    <property type="match status" value="1"/>
</dbReference>
<keyword evidence="3" id="KW-1185">Reference proteome</keyword>
<dbReference type="KEGG" id="arac:E0W69_005165"/>
<accession>A0A5P2G1V7</accession>
<dbReference type="RefSeq" id="WP_131328966.1">
    <property type="nucleotide sequence ID" value="NZ_CP044016.1"/>
</dbReference>
<dbReference type="AlphaFoldDB" id="A0A5P2G1V7"/>
<sequence>MAIPRLFVSSTCYDLQEIRFQLRNFIRDFGYDAVMSEFDDIFYSYEAHVQDSCIEEINKCHLFILV</sequence>
<protein>
    <submittedName>
        <fullName evidence="2">DUF4062 domain-containing protein</fullName>
    </submittedName>
</protein>
<gene>
    <name evidence="2" type="ORF">E0W69_005165</name>
</gene>
<evidence type="ECO:0000313" key="2">
    <source>
        <dbReference type="EMBL" id="QES88079.1"/>
    </source>
</evidence>
<dbReference type="InterPro" id="IPR025139">
    <property type="entry name" value="DUF4062"/>
</dbReference>
<dbReference type="EMBL" id="CP044016">
    <property type="protein sequence ID" value="QES88079.1"/>
    <property type="molecule type" value="Genomic_DNA"/>
</dbReference>
<organism evidence="2 3">
    <name type="scientific">Rhizosphaericola mali</name>
    <dbReference type="NCBI Taxonomy" id="2545455"/>
    <lineage>
        <taxon>Bacteria</taxon>
        <taxon>Pseudomonadati</taxon>
        <taxon>Bacteroidota</taxon>
        <taxon>Chitinophagia</taxon>
        <taxon>Chitinophagales</taxon>
        <taxon>Chitinophagaceae</taxon>
        <taxon>Rhizosphaericola</taxon>
    </lineage>
</organism>
<dbReference type="OrthoDB" id="9810187at2"/>
<feature type="domain" description="DUF4062" evidence="1">
    <location>
        <begin position="5"/>
        <end position="66"/>
    </location>
</feature>
<dbReference type="Proteomes" id="UP000292424">
    <property type="component" value="Chromosome"/>
</dbReference>
<proteinExistence type="predicted"/>
<evidence type="ECO:0000313" key="3">
    <source>
        <dbReference type="Proteomes" id="UP000292424"/>
    </source>
</evidence>
<reference evidence="2 3" key="1">
    <citation type="submission" date="2019-09" db="EMBL/GenBank/DDBJ databases">
        <title>Complete genome sequence of Arachidicoccus sp. B3-10 isolated from apple orchard soil.</title>
        <authorList>
            <person name="Kim H.S."/>
            <person name="Han K.-I."/>
            <person name="Suh M.K."/>
            <person name="Lee K.C."/>
            <person name="Eom M.K."/>
            <person name="Kim J.-S."/>
            <person name="Kang S.W."/>
            <person name="Sin Y."/>
            <person name="Lee J.-S."/>
        </authorList>
    </citation>
    <scope>NUCLEOTIDE SEQUENCE [LARGE SCALE GENOMIC DNA]</scope>
    <source>
        <strain evidence="2 3">B3-10</strain>
    </source>
</reference>
<name>A0A5P2G1V7_9BACT</name>
<evidence type="ECO:0000259" key="1">
    <source>
        <dbReference type="Pfam" id="PF13271"/>
    </source>
</evidence>